<sequence length="88" mass="10020">MKKTIAVNNIPNDIKDSLIKRGYSIVDDSYDGYVDAILYNSDNGSLSYLNMFDNVIDMNNGAFIVDVRNKTLDEIENIIKNRSYTSIF</sequence>
<reference evidence="1 2" key="1">
    <citation type="submission" date="2016-11" db="EMBL/GenBank/DDBJ databases">
        <authorList>
            <person name="Jaros S."/>
            <person name="Januszkiewicz K."/>
            <person name="Wedrychowicz H."/>
        </authorList>
    </citation>
    <scope>NUCLEOTIDE SEQUENCE [LARGE SCALE GENOMIC DNA]</scope>
    <source>
        <strain evidence="1 2">DSM 15212</strain>
    </source>
</reference>
<dbReference type="EMBL" id="FRAG01000020">
    <property type="protein sequence ID" value="SHK00817.1"/>
    <property type="molecule type" value="Genomic_DNA"/>
</dbReference>
<dbReference type="Proteomes" id="UP000184465">
    <property type="component" value="Unassembled WGS sequence"/>
</dbReference>
<accession>A0A1M6NYK6</accession>
<name>A0A1M6NYK6_PARC5</name>
<evidence type="ECO:0000313" key="1">
    <source>
        <dbReference type="EMBL" id="SHK00817.1"/>
    </source>
</evidence>
<dbReference type="RefSeq" id="WP_073149322.1">
    <property type="nucleotide sequence ID" value="NZ_FRAG01000020.1"/>
</dbReference>
<evidence type="ECO:0000313" key="2">
    <source>
        <dbReference type="Proteomes" id="UP000184465"/>
    </source>
</evidence>
<dbReference type="Pfam" id="PF03698">
    <property type="entry name" value="UPF0180"/>
    <property type="match status" value="1"/>
</dbReference>
<proteinExistence type="predicted"/>
<organism evidence="1 2">
    <name type="scientific">Paramaledivibacter caminithermalis (strain DSM 15212 / CIP 107654 / DViRD3)</name>
    <name type="common">Clostridium caminithermale</name>
    <dbReference type="NCBI Taxonomy" id="1121301"/>
    <lineage>
        <taxon>Bacteria</taxon>
        <taxon>Bacillati</taxon>
        <taxon>Bacillota</taxon>
        <taxon>Clostridia</taxon>
        <taxon>Peptostreptococcales</taxon>
        <taxon>Caminicellaceae</taxon>
        <taxon>Paramaledivibacter</taxon>
    </lineage>
</organism>
<dbReference type="AlphaFoldDB" id="A0A1M6NYK6"/>
<keyword evidence="2" id="KW-1185">Reference proteome</keyword>
<dbReference type="InterPro" id="IPR005370">
    <property type="entry name" value="UPF0180"/>
</dbReference>
<protein>
    <submittedName>
        <fullName evidence="1">Uncharacterized protein family (UPF0180)</fullName>
    </submittedName>
</protein>
<gene>
    <name evidence="1" type="ORF">SAMN02745912_01937</name>
</gene>